<comment type="subcellular location">
    <subcellularLocation>
        <location evidence="1">Cell membrane</location>
        <topology evidence="1">Multi-pass membrane protein</topology>
    </subcellularLocation>
</comment>
<accession>B0S3J8</accession>
<dbReference type="Proteomes" id="UP000001319">
    <property type="component" value="Chromosome"/>
</dbReference>
<feature type="transmembrane region" description="Helical" evidence="2">
    <location>
        <begin position="174"/>
        <end position="195"/>
    </location>
</feature>
<dbReference type="HOGENOM" id="CLU_707478_0_0_9"/>
<evidence type="ECO:0000313" key="3">
    <source>
        <dbReference type="EMBL" id="BAG08938.1"/>
    </source>
</evidence>
<feature type="transmembrane region" description="Helical" evidence="2">
    <location>
        <begin position="349"/>
        <end position="369"/>
    </location>
</feature>
<evidence type="ECO:0000256" key="1">
    <source>
        <dbReference type="ARBA" id="ARBA00004651"/>
    </source>
</evidence>
<dbReference type="GO" id="GO:0005886">
    <property type="term" value="C:plasma membrane"/>
    <property type="evidence" value="ECO:0007669"/>
    <property type="project" value="UniProtKB-SubCell"/>
</dbReference>
<dbReference type="PANTHER" id="PTHR23530:SF1">
    <property type="entry name" value="PERMEASE, MAJOR FACILITATOR SUPERFAMILY-RELATED"/>
    <property type="match status" value="1"/>
</dbReference>
<keyword evidence="2" id="KW-0812">Transmembrane</keyword>
<dbReference type="eggNOG" id="COG2223">
    <property type="taxonomic scope" value="Bacteria"/>
</dbReference>
<dbReference type="KEGG" id="fma:FMG_1520"/>
<keyword evidence="2" id="KW-0472">Membrane</keyword>
<dbReference type="InterPro" id="IPR036259">
    <property type="entry name" value="MFS_trans_sf"/>
</dbReference>
<protein>
    <submittedName>
        <fullName evidence="3">Putative multidrug-efflux transporter</fullName>
    </submittedName>
</protein>
<feature type="transmembrane region" description="Helical" evidence="2">
    <location>
        <begin position="59"/>
        <end position="79"/>
    </location>
</feature>
<dbReference type="EMBL" id="AP008971">
    <property type="protein sequence ID" value="BAG08938.1"/>
    <property type="molecule type" value="Genomic_DNA"/>
</dbReference>
<feature type="transmembrane region" description="Helical" evidence="2">
    <location>
        <begin position="311"/>
        <end position="328"/>
    </location>
</feature>
<name>B0S3J8_FINM2</name>
<feature type="transmembrane region" description="Helical" evidence="2">
    <location>
        <begin position="225"/>
        <end position="245"/>
    </location>
</feature>
<feature type="transmembrane region" description="Helical" evidence="2">
    <location>
        <begin position="375"/>
        <end position="393"/>
    </location>
</feature>
<evidence type="ECO:0000256" key="2">
    <source>
        <dbReference type="SAM" id="Phobius"/>
    </source>
</evidence>
<keyword evidence="2" id="KW-1133">Transmembrane helix</keyword>
<dbReference type="SUPFAM" id="SSF103473">
    <property type="entry name" value="MFS general substrate transporter"/>
    <property type="match status" value="1"/>
</dbReference>
<proteinExistence type="predicted"/>
<feature type="transmembrane region" description="Helical" evidence="2">
    <location>
        <begin position="28"/>
        <end position="47"/>
    </location>
</feature>
<organism evidence="3 4">
    <name type="scientific">Finegoldia magna (strain ATCC 29328 / DSM 20472 / WAL 2508)</name>
    <name type="common">Peptostreptococcus magnus</name>
    <dbReference type="NCBI Taxonomy" id="334413"/>
    <lineage>
        <taxon>Bacteria</taxon>
        <taxon>Bacillati</taxon>
        <taxon>Bacillota</taxon>
        <taxon>Tissierellia</taxon>
        <taxon>Tissierellales</taxon>
        <taxon>Peptoniphilaceae</taxon>
        <taxon>Finegoldia</taxon>
    </lineage>
</organism>
<dbReference type="GO" id="GO:0022857">
    <property type="term" value="F:transmembrane transporter activity"/>
    <property type="evidence" value="ECO:0007669"/>
    <property type="project" value="InterPro"/>
</dbReference>
<feature type="transmembrane region" description="Helical" evidence="2">
    <location>
        <begin position="257"/>
        <end position="276"/>
    </location>
</feature>
<dbReference type="InterPro" id="IPR053160">
    <property type="entry name" value="MFS_DHA3_Transporter"/>
</dbReference>
<dbReference type="Gene3D" id="1.20.1250.20">
    <property type="entry name" value="MFS general substrate transporter like domains"/>
    <property type="match status" value="1"/>
</dbReference>
<feature type="transmembrane region" description="Helical" evidence="2">
    <location>
        <begin position="91"/>
        <end position="114"/>
    </location>
</feature>
<dbReference type="PANTHER" id="PTHR23530">
    <property type="entry name" value="TRANSPORT PROTEIN-RELATED"/>
    <property type="match status" value="1"/>
</dbReference>
<feature type="transmembrane region" description="Helical" evidence="2">
    <location>
        <begin position="150"/>
        <end position="168"/>
    </location>
</feature>
<evidence type="ECO:0000313" key="4">
    <source>
        <dbReference type="Proteomes" id="UP000001319"/>
    </source>
</evidence>
<dbReference type="Pfam" id="PF07690">
    <property type="entry name" value="MFS_1"/>
    <property type="match status" value="1"/>
</dbReference>
<gene>
    <name evidence="3" type="ordered locus">FMG_1520</name>
</gene>
<dbReference type="InterPro" id="IPR011701">
    <property type="entry name" value="MFS"/>
</dbReference>
<dbReference type="CDD" id="cd06174">
    <property type="entry name" value="MFS"/>
    <property type="match status" value="1"/>
</dbReference>
<feature type="transmembrane region" description="Helical" evidence="2">
    <location>
        <begin position="288"/>
        <end position="305"/>
    </location>
</feature>
<keyword evidence="4" id="KW-1185">Reference proteome</keyword>
<dbReference type="STRING" id="334413.FMG_1520"/>
<reference evidence="3 4" key="1">
    <citation type="journal article" date="2008" name="DNA Res.">
        <title>Complete genome sequence of Finegoldia magna, an anaerobic opportunistic pathogen.</title>
        <authorList>
            <person name="Goto T."/>
            <person name="Yamashita A."/>
            <person name="Hirakawa H."/>
            <person name="Matsutani M."/>
            <person name="Todo K."/>
            <person name="Ohshima K."/>
            <person name="Toh H."/>
            <person name="Miyamoto K."/>
            <person name="Kuhara S."/>
            <person name="Hattori M."/>
            <person name="Shimizu T."/>
            <person name="Akimoto S."/>
        </authorList>
    </citation>
    <scope>NUCLEOTIDE SEQUENCE [LARGE SCALE GENOMIC DNA]</scope>
    <source>
        <strain evidence="4">ATCC 29328 / DSM 20472 / WAL 2508</strain>
    </source>
</reference>
<sequence length="403" mass="45541">MWQGIFVCDKVYFIEKSYNVCMKTSRKIYAMNLFSNLIFYAPVALLVRTNRGISLSQFFVLQAILSVTCMVCEFPLGVLTDKIGLKKSIVLAQFTMLTARIFLLISNNFMLFAVEALLEGIAFALNSGTISAYIYKLFGDDNYSNNISKFYNWGTIAFIVSTVMFPFINSRWNINALIWVTIIANVIATVISIFIPDADNSIETEEQFDLSKTLKLLVHDKTFRVIVLIVSLFNLSFLLINFFYVKVIIDNGYSENIVSPLILAYSGLQLSQTFIIKYLGEQKAWNKVRLFSVIASLFFAGLCVISGKPVVLLMIILPTILSVLGIFIEKIQNNYIDTIGFKNHRATMLSAFSFFADVFEVVFLLANSYISSFNYKYIFVFIAASLLLSAIMLRNDNAVKSVS</sequence>
<dbReference type="AlphaFoldDB" id="B0S3J8"/>